<evidence type="ECO:0000313" key="3">
    <source>
        <dbReference type="EMBL" id="KAA0940494.1"/>
    </source>
</evidence>
<dbReference type="AlphaFoldDB" id="A0A5B0BEC8"/>
<feature type="chain" id="PRO_5022676322" evidence="1">
    <location>
        <begin position="27"/>
        <end position="151"/>
    </location>
</feature>
<feature type="domain" description="Cupin type-2" evidence="2">
    <location>
        <begin position="52"/>
        <end position="124"/>
    </location>
</feature>
<feature type="signal peptide" evidence="1">
    <location>
        <begin position="1"/>
        <end position="26"/>
    </location>
</feature>
<accession>A0A5B0BEC8</accession>
<dbReference type="Proteomes" id="UP000324965">
    <property type="component" value="Unassembled WGS sequence"/>
</dbReference>
<reference evidence="3 4" key="1">
    <citation type="submission" date="2019-05" db="EMBL/GenBank/DDBJ databases">
        <authorList>
            <person name="Hariharan J."/>
            <person name="Choudoir M.J."/>
            <person name="Diebold P."/>
            <person name="Panke-Buisse K."/>
            <person name="Buckley D.H."/>
        </authorList>
    </citation>
    <scope>NUCLEOTIDE SEQUENCE [LARGE SCALE GENOMIC DNA]</scope>
    <source>
        <strain evidence="3 4">SUN51</strain>
    </source>
</reference>
<dbReference type="RefSeq" id="WP_149510837.1">
    <property type="nucleotide sequence ID" value="NZ_VDFC01000027.1"/>
</dbReference>
<keyword evidence="4" id="KW-1185">Reference proteome</keyword>
<dbReference type="InterPro" id="IPR014710">
    <property type="entry name" value="RmlC-like_jellyroll"/>
</dbReference>
<evidence type="ECO:0000256" key="1">
    <source>
        <dbReference type="SAM" id="SignalP"/>
    </source>
</evidence>
<proteinExistence type="predicted"/>
<protein>
    <submittedName>
        <fullName evidence="3">Cupin domain-containing protein</fullName>
    </submittedName>
</protein>
<sequence length="151" mass="15609">MRTSLRTSIAGAVTAVTVLAGGAAHATPPGPGVTGTLITQRTVGGTDYVLRRITVPPGQATGWHYHDGPLYGYVEQGTLSHFDSTCASDGLYPRGSTIQEPAGPANVHIGRNLGDTPVVLVVLYVLPHGAPFSEDAPNPGWPFSEDAPNPG</sequence>
<dbReference type="SUPFAM" id="SSF51182">
    <property type="entry name" value="RmlC-like cupins"/>
    <property type="match status" value="1"/>
</dbReference>
<keyword evidence="1" id="KW-0732">Signal</keyword>
<dbReference type="Gene3D" id="2.60.120.10">
    <property type="entry name" value="Jelly Rolls"/>
    <property type="match status" value="1"/>
</dbReference>
<gene>
    <name evidence="3" type="ORF">FGF04_09540</name>
</gene>
<feature type="non-terminal residue" evidence="3">
    <location>
        <position position="151"/>
    </location>
</feature>
<dbReference type="InterPro" id="IPR013096">
    <property type="entry name" value="Cupin_2"/>
</dbReference>
<comment type="caution">
    <text evidence="3">The sequence shown here is derived from an EMBL/GenBank/DDBJ whole genome shotgun (WGS) entry which is preliminary data.</text>
</comment>
<dbReference type="Pfam" id="PF07883">
    <property type="entry name" value="Cupin_2"/>
    <property type="match status" value="1"/>
</dbReference>
<dbReference type="EMBL" id="VDFC01000027">
    <property type="protein sequence ID" value="KAA0940494.1"/>
    <property type="molecule type" value="Genomic_DNA"/>
</dbReference>
<name>A0A5B0BEC8_9ACTN</name>
<dbReference type="InterPro" id="IPR011051">
    <property type="entry name" value="RmlC_Cupin_sf"/>
</dbReference>
<evidence type="ECO:0000259" key="2">
    <source>
        <dbReference type="Pfam" id="PF07883"/>
    </source>
</evidence>
<organism evidence="3 4">
    <name type="scientific">Streptomyces apricus</name>
    <dbReference type="NCBI Taxonomy" id="1828112"/>
    <lineage>
        <taxon>Bacteria</taxon>
        <taxon>Bacillati</taxon>
        <taxon>Actinomycetota</taxon>
        <taxon>Actinomycetes</taxon>
        <taxon>Kitasatosporales</taxon>
        <taxon>Streptomycetaceae</taxon>
        <taxon>Streptomyces</taxon>
    </lineage>
</organism>
<dbReference type="OrthoDB" id="129561at2"/>
<evidence type="ECO:0000313" key="4">
    <source>
        <dbReference type="Proteomes" id="UP000324965"/>
    </source>
</evidence>